<dbReference type="GO" id="GO:0006412">
    <property type="term" value="P:translation"/>
    <property type="evidence" value="ECO:0007669"/>
    <property type="project" value="InterPro"/>
</dbReference>
<dbReference type="GO" id="GO:0022627">
    <property type="term" value="C:cytosolic small ribosomal subunit"/>
    <property type="evidence" value="ECO:0007669"/>
    <property type="project" value="TreeGrafter"/>
</dbReference>
<feature type="compositionally biased region" description="Polar residues" evidence="4">
    <location>
        <begin position="29"/>
        <end position="39"/>
    </location>
</feature>
<dbReference type="GO" id="GO:0000028">
    <property type="term" value="P:ribosomal small subunit assembly"/>
    <property type="evidence" value="ECO:0007669"/>
    <property type="project" value="TreeGrafter"/>
</dbReference>
<dbReference type="InterPro" id="IPR002222">
    <property type="entry name" value="Ribosomal_uS19"/>
</dbReference>
<keyword evidence="2" id="KW-0689">Ribosomal protein</keyword>
<evidence type="ECO:0000256" key="2">
    <source>
        <dbReference type="ARBA" id="ARBA00022980"/>
    </source>
</evidence>
<keyword evidence="6" id="KW-1185">Reference proteome</keyword>
<feature type="compositionally biased region" description="Polar residues" evidence="4">
    <location>
        <begin position="111"/>
        <end position="128"/>
    </location>
</feature>
<dbReference type="EMBL" id="SDRB02003315">
    <property type="protein sequence ID" value="THG17953.1"/>
    <property type="molecule type" value="Genomic_DNA"/>
</dbReference>
<evidence type="ECO:0000256" key="1">
    <source>
        <dbReference type="ARBA" id="ARBA00007345"/>
    </source>
</evidence>
<dbReference type="InterPro" id="IPR023575">
    <property type="entry name" value="Ribosomal_uS19_SF"/>
</dbReference>
<name>A0A4S4EMR5_CAMSN</name>
<evidence type="ECO:0000313" key="5">
    <source>
        <dbReference type="EMBL" id="THG17953.1"/>
    </source>
</evidence>
<comment type="similarity">
    <text evidence="1">Belongs to the universal ribosomal protein uS19 family.</text>
</comment>
<evidence type="ECO:0000256" key="4">
    <source>
        <dbReference type="SAM" id="MobiDB-lite"/>
    </source>
</evidence>
<gene>
    <name evidence="5" type="ORF">TEA_016474</name>
</gene>
<feature type="compositionally biased region" description="Basic and acidic residues" evidence="4">
    <location>
        <begin position="1"/>
        <end position="20"/>
    </location>
</feature>
<dbReference type="PANTHER" id="PTHR11880">
    <property type="entry name" value="RIBOSOMAL PROTEIN S19P FAMILY MEMBER"/>
    <property type="match status" value="1"/>
</dbReference>
<dbReference type="AlphaFoldDB" id="A0A4S4EMR5"/>
<comment type="caution">
    <text evidence="5">The sequence shown here is derived from an EMBL/GenBank/DDBJ whole genome shotgun (WGS) entry which is preliminary data.</text>
</comment>
<dbReference type="PANTHER" id="PTHR11880:SF2">
    <property type="entry name" value="SMALL RIBOSOMAL SUBUNIT PROTEIN US19"/>
    <property type="match status" value="1"/>
</dbReference>
<organism evidence="5 6">
    <name type="scientific">Camellia sinensis var. sinensis</name>
    <name type="common">China tea</name>
    <dbReference type="NCBI Taxonomy" id="542762"/>
    <lineage>
        <taxon>Eukaryota</taxon>
        <taxon>Viridiplantae</taxon>
        <taxon>Streptophyta</taxon>
        <taxon>Embryophyta</taxon>
        <taxon>Tracheophyta</taxon>
        <taxon>Spermatophyta</taxon>
        <taxon>Magnoliopsida</taxon>
        <taxon>eudicotyledons</taxon>
        <taxon>Gunneridae</taxon>
        <taxon>Pentapetalae</taxon>
        <taxon>asterids</taxon>
        <taxon>Ericales</taxon>
        <taxon>Theaceae</taxon>
        <taxon>Camellia</taxon>
    </lineage>
</organism>
<protein>
    <submittedName>
        <fullName evidence="5">Uncharacterized protein</fullName>
    </submittedName>
</protein>
<feature type="compositionally biased region" description="Basic and acidic residues" evidence="4">
    <location>
        <begin position="68"/>
        <end position="78"/>
    </location>
</feature>
<dbReference type="Gene3D" id="3.30.860.10">
    <property type="entry name" value="30s Ribosomal Protein S19, Chain A"/>
    <property type="match status" value="1"/>
</dbReference>
<dbReference type="STRING" id="542762.A0A4S4EMR5"/>
<feature type="compositionally biased region" description="Basic and acidic residues" evidence="4">
    <location>
        <begin position="41"/>
        <end position="58"/>
    </location>
</feature>
<accession>A0A4S4EMR5</accession>
<proteinExistence type="inferred from homology"/>
<reference evidence="5 6" key="1">
    <citation type="journal article" date="2018" name="Proc. Natl. Acad. Sci. U.S.A.">
        <title>Draft genome sequence of Camellia sinensis var. sinensis provides insights into the evolution of the tea genome and tea quality.</title>
        <authorList>
            <person name="Wei C."/>
            <person name="Yang H."/>
            <person name="Wang S."/>
            <person name="Zhao J."/>
            <person name="Liu C."/>
            <person name="Gao L."/>
            <person name="Xia E."/>
            <person name="Lu Y."/>
            <person name="Tai Y."/>
            <person name="She G."/>
            <person name="Sun J."/>
            <person name="Cao H."/>
            <person name="Tong W."/>
            <person name="Gao Q."/>
            <person name="Li Y."/>
            <person name="Deng W."/>
            <person name="Jiang X."/>
            <person name="Wang W."/>
            <person name="Chen Q."/>
            <person name="Zhang S."/>
            <person name="Li H."/>
            <person name="Wu J."/>
            <person name="Wang P."/>
            <person name="Li P."/>
            <person name="Shi C."/>
            <person name="Zheng F."/>
            <person name="Jian J."/>
            <person name="Huang B."/>
            <person name="Shan D."/>
            <person name="Shi M."/>
            <person name="Fang C."/>
            <person name="Yue Y."/>
            <person name="Li F."/>
            <person name="Li D."/>
            <person name="Wei S."/>
            <person name="Han B."/>
            <person name="Jiang C."/>
            <person name="Yin Y."/>
            <person name="Xia T."/>
            <person name="Zhang Z."/>
            <person name="Bennetzen J.L."/>
            <person name="Zhao S."/>
            <person name="Wan X."/>
        </authorList>
    </citation>
    <scope>NUCLEOTIDE SEQUENCE [LARGE SCALE GENOMIC DNA]</scope>
    <source>
        <strain evidence="6">cv. Shuchazao</strain>
        <tissue evidence="5">Leaf</tissue>
    </source>
</reference>
<keyword evidence="3" id="KW-0687">Ribonucleoprotein</keyword>
<feature type="region of interest" description="Disordered" evidence="4">
    <location>
        <begin position="1"/>
        <end position="90"/>
    </location>
</feature>
<evidence type="ECO:0000313" key="6">
    <source>
        <dbReference type="Proteomes" id="UP000306102"/>
    </source>
</evidence>
<sequence length="384" mass="44164">MAVDRQKHIKRIEELKERVLPEQMKPGQCSPNPETSCNNEEGFRKNEESKAVPEESLKQWRIQRRKSFQKEREREDRMKKRRKRRGKKEFCQKFETAAKIGQLLRLEQRTRQTAQTNEQTASGASLTRSNKDETRKRNRNKMTWKDGENNLLIEPNEIKCLNTVSNLNDDADSIYELYAQPDLHKPGSVWKDIVLVPSRASLQMELKTAIQKADVEIEIAAGQPKKRTFKKFSFRGVDLDALLDMSTDELVKLFTARARRRFQRGLKRKPMALIKKLRKAMNASVVVKSLDISVAAFFRLDVGFFGKSTAVVSTGCSSKRFLSSFFRGWVMGVISQLEDGHFYLEDVTGAVEINLSNAISSTCLYFSLSKDLLFVLNAWIWAAL</sequence>
<dbReference type="Proteomes" id="UP000306102">
    <property type="component" value="Unassembled WGS sequence"/>
</dbReference>
<evidence type="ECO:0000256" key="3">
    <source>
        <dbReference type="ARBA" id="ARBA00023274"/>
    </source>
</evidence>
<feature type="region of interest" description="Disordered" evidence="4">
    <location>
        <begin position="110"/>
        <end position="147"/>
    </location>
</feature>
<dbReference type="GO" id="GO:0003735">
    <property type="term" value="F:structural constituent of ribosome"/>
    <property type="evidence" value="ECO:0007669"/>
    <property type="project" value="InterPro"/>
</dbReference>